<dbReference type="AlphaFoldDB" id="A0A4S8QA54"/>
<sequence length="330" mass="34896">MKTPARLGLYGGGLALAFAGAFAAANLTVPESAVEAWNESTEDEEMDHGGTDTAHAADSIRGLVAEQDGYQLVELTAPDEVGTDGELEFEINAPGGEPLTEYAVSHDKELHLIVVRTDGAEFRHVHPVRDEDGTWSLPWTWEAAGTYRVYADFAPAADEDLDVTLTSTVDVSGDFAVQAAEPSPTAEVDGFEVALDGDLSAGSTSTLTFAVTRDGEPVTEIEPYLGAFGHLVALREGDLAYLHVHPEGDEPSAGQESGPEIVFAAEAPTEGRYLLYLDFQVDGQVRTAAFVVDTAAAAPETAPENQDEDTEESADETDGGHESDGHGHGH</sequence>
<gene>
    <name evidence="3" type="ORF">FAB82_12270</name>
</gene>
<evidence type="ECO:0000313" key="3">
    <source>
        <dbReference type="EMBL" id="THV41327.1"/>
    </source>
</evidence>
<feature type="compositionally biased region" description="Acidic residues" evidence="1">
    <location>
        <begin position="305"/>
        <end position="317"/>
    </location>
</feature>
<protein>
    <submittedName>
        <fullName evidence="3">Heavy-metal-associated domain-containing protein</fullName>
    </submittedName>
</protein>
<accession>A0A4S8QA54</accession>
<reference evidence="3 4" key="2">
    <citation type="submission" date="2019-05" db="EMBL/GenBank/DDBJ databases">
        <title>Glycomyces buryatensis sp. nov.</title>
        <authorList>
            <person name="Nikitina E."/>
        </authorList>
    </citation>
    <scope>NUCLEOTIDE SEQUENCE [LARGE SCALE GENOMIC DNA]</scope>
    <source>
        <strain evidence="3 4">18</strain>
    </source>
</reference>
<evidence type="ECO:0000256" key="2">
    <source>
        <dbReference type="SAM" id="SignalP"/>
    </source>
</evidence>
<dbReference type="Proteomes" id="UP000308760">
    <property type="component" value="Unassembled WGS sequence"/>
</dbReference>
<dbReference type="EMBL" id="STGY01000046">
    <property type="protein sequence ID" value="THV41327.1"/>
    <property type="molecule type" value="Genomic_DNA"/>
</dbReference>
<keyword evidence="4" id="KW-1185">Reference proteome</keyword>
<feature type="chain" id="PRO_5038821192" evidence="2">
    <location>
        <begin position="24"/>
        <end position="330"/>
    </location>
</feature>
<feature type="signal peptide" evidence="2">
    <location>
        <begin position="1"/>
        <end position="23"/>
    </location>
</feature>
<reference evidence="4" key="1">
    <citation type="submission" date="2019-04" db="EMBL/GenBank/DDBJ databases">
        <title>Nocardioides xinjiangensis sp. nov.</title>
        <authorList>
            <person name="Liu S."/>
        </authorList>
    </citation>
    <scope>NUCLEOTIDE SEQUENCE [LARGE SCALE GENOMIC DNA]</scope>
    <source>
        <strain evidence="4">18</strain>
    </source>
</reference>
<feature type="compositionally biased region" description="Basic and acidic residues" evidence="1">
    <location>
        <begin position="318"/>
        <end position="330"/>
    </location>
</feature>
<dbReference type="OrthoDB" id="128043at2"/>
<evidence type="ECO:0000313" key="4">
    <source>
        <dbReference type="Proteomes" id="UP000308760"/>
    </source>
</evidence>
<feature type="region of interest" description="Disordered" evidence="1">
    <location>
        <begin position="296"/>
        <end position="330"/>
    </location>
</feature>
<dbReference type="RefSeq" id="WP_136534829.1">
    <property type="nucleotide sequence ID" value="NZ_STGY01000046.1"/>
</dbReference>
<comment type="caution">
    <text evidence="3">The sequence shown here is derived from an EMBL/GenBank/DDBJ whole genome shotgun (WGS) entry which is preliminary data.</text>
</comment>
<proteinExistence type="predicted"/>
<organism evidence="3 4">
    <name type="scientific">Glycomyces buryatensis</name>
    <dbReference type="NCBI Taxonomy" id="2570927"/>
    <lineage>
        <taxon>Bacteria</taxon>
        <taxon>Bacillati</taxon>
        <taxon>Actinomycetota</taxon>
        <taxon>Actinomycetes</taxon>
        <taxon>Glycomycetales</taxon>
        <taxon>Glycomycetaceae</taxon>
        <taxon>Glycomyces</taxon>
    </lineage>
</organism>
<name>A0A4S8QA54_9ACTN</name>
<keyword evidence="2" id="KW-0732">Signal</keyword>
<evidence type="ECO:0000256" key="1">
    <source>
        <dbReference type="SAM" id="MobiDB-lite"/>
    </source>
</evidence>